<dbReference type="PROSITE" id="PS00396">
    <property type="entry name" value="TOPO_IA_1"/>
    <property type="match status" value="1"/>
</dbReference>
<dbReference type="InterPro" id="IPR013497">
    <property type="entry name" value="Topo_IA_cen"/>
</dbReference>
<evidence type="ECO:0000256" key="4">
    <source>
        <dbReference type="ARBA" id="ARBA00023029"/>
    </source>
</evidence>
<dbReference type="Gene3D" id="3.40.50.140">
    <property type="match status" value="1"/>
</dbReference>
<dbReference type="EMBL" id="JAGGLI010000034">
    <property type="protein sequence ID" value="MBP2028636.1"/>
    <property type="molecule type" value="Genomic_DNA"/>
</dbReference>
<evidence type="ECO:0000313" key="14">
    <source>
        <dbReference type="Proteomes" id="UP001314903"/>
    </source>
</evidence>
<dbReference type="InterPro" id="IPR013826">
    <property type="entry name" value="Topo_IA_cen_sub3"/>
</dbReference>
<organism evidence="13 14">
    <name type="scientific">Acetoanaerobium pronyense</name>
    <dbReference type="NCBI Taxonomy" id="1482736"/>
    <lineage>
        <taxon>Bacteria</taxon>
        <taxon>Bacillati</taxon>
        <taxon>Bacillota</taxon>
        <taxon>Clostridia</taxon>
        <taxon>Peptostreptococcales</taxon>
        <taxon>Filifactoraceae</taxon>
        <taxon>Acetoanaerobium</taxon>
    </lineage>
</organism>
<dbReference type="Pfam" id="PF01751">
    <property type="entry name" value="Toprim"/>
    <property type="match status" value="1"/>
</dbReference>
<feature type="domain" description="Toprim" evidence="11">
    <location>
        <begin position="1"/>
        <end position="142"/>
    </location>
</feature>
<dbReference type="SUPFAM" id="SSF56712">
    <property type="entry name" value="Prokaryotic type I DNA topoisomerase"/>
    <property type="match status" value="1"/>
</dbReference>
<reference evidence="13 14" key="1">
    <citation type="submission" date="2021-03" db="EMBL/GenBank/DDBJ databases">
        <title>Genomic Encyclopedia of Type Strains, Phase IV (KMG-IV): sequencing the most valuable type-strain genomes for metagenomic binning, comparative biology and taxonomic classification.</title>
        <authorList>
            <person name="Goeker M."/>
        </authorList>
    </citation>
    <scope>NUCLEOTIDE SEQUENCE [LARGE SCALE GENOMIC DNA]</scope>
    <source>
        <strain evidence="13 14">DSM 27512</strain>
    </source>
</reference>
<keyword evidence="6 13" id="KW-0413">Isomerase</keyword>
<dbReference type="CDD" id="cd03362">
    <property type="entry name" value="TOPRIM_TopoIA_TopoIII"/>
    <property type="match status" value="1"/>
</dbReference>
<dbReference type="InterPro" id="IPR003602">
    <property type="entry name" value="Topo_IA_DNA-bd_dom"/>
</dbReference>
<dbReference type="InterPro" id="IPR000380">
    <property type="entry name" value="Topo_IA"/>
</dbReference>
<dbReference type="InterPro" id="IPR006171">
    <property type="entry name" value="TOPRIM_dom"/>
</dbReference>
<keyword evidence="14" id="KW-1185">Reference proteome</keyword>
<dbReference type="PANTHER" id="PTHR11390">
    <property type="entry name" value="PROKARYOTIC DNA TOPOISOMERASE"/>
    <property type="match status" value="1"/>
</dbReference>
<evidence type="ECO:0000256" key="7">
    <source>
        <dbReference type="ARBA" id="ARBA00030003"/>
    </source>
</evidence>
<dbReference type="Gene3D" id="2.70.20.10">
    <property type="entry name" value="Topoisomerase I, domain 3"/>
    <property type="match status" value="1"/>
</dbReference>
<dbReference type="PROSITE" id="PS52039">
    <property type="entry name" value="TOPO_IA_2"/>
    <property type="match status" value="1"/>
</dbReference>
<dbReference type="PANTHER" id="PTHR11390:SF21">
    <property type="entry name" value="DNA TOPOISOMERASE 3-ALPHA"/>
    <property type="match status" value="1"/>
</dbReference>
<evidence type="ECO:0000259" key="11">
    <source>
        <dbReference type="PROSITE" id="PS50880"/>
    </source>
</evidence>
<dbReference type="InterPro" id="IPR023406">
    <property type="entry name" value="Topo_IA_AS"/>
</dbReference>
<dbReference type="GO" id="GO:0003917">
    <property type="term" value="F:DNA topoisomerase type I (single strand cut, ATP-independent) activity"/>
    <property type="evidence" value="ECO:0007669"/>
    <property type="project" value="UniProtKB-EC"/>
</dbReference>
<dbReference type="Pfam" id="PF13342">
    <property type="entry name" value="Toprim_Crpt"/>
    <property type="match status" value="1"/>
</dbReference>
<evidence type="ECO:0000313" key="13">
    <source>
        <dbReference type="EMBL" id="MBP2028636.1"/>
    </source>
</evidence>
<dbReference type="InterPro" id="IPR025589">
    <property type="entry name" value="Toprim_C_rpt"/>
</dbReference>
<keyword evidence="4" id="KW-0799">Topoisomerase</keyword>
<dbReference type="InterPro" id="IPR013824">
    <property type="entry name" value="Topo_IA_cen_sub1"/>
</dbReference>
<dbReference type="InterPro" id="IPR013825">
    <property type="entry name" value="Topo_IA_cen_sub2"/>
</dbReference>
<dbReference type="RefSeq" id="WP_209661693.1">
    <property type="nucleotide sequence ID" value="NZ_JAGGLI010000034.1"/>
</dbReference>
<sequence>MKLIIAEKPSLGKNIASALKASKRGDGFLEGNGYIISWAFGHLFSLKDVDDYLGEKKKWHEVPLPFFPDSFDFELKRDRKTKAVDTGVKKQFEILKRLIHRDDVTEIVNCGDADREGQIIIDIILDYSKTNKKITRLWLPEQTEETIISSMNELKDNSLYSNLHNEGLARTYMDWLMGINLTRYVSLKSSALFPCGRVLIPIVKFIYDRDMAIKNFTSEKYFILESNTKASGEKVLLSLKNPKYPESEKEKALEKAASLNKEKAIVKDIKTKKTTKRAPKLFSLSKLQSKLSKDFKISFSDSLPLIQKLYDNGYITYPRTNTEYLAENEKSKVEKIINILNQVQEHKLVMKNTKSIFDDSKIESHSAIIPTTKLPQNLFRLEKTIYETIFNRFLCNFLDEECIINQTKLEITVGDLTFNLNGDTLISEGYLKIEPEKIENKLPNLSLHQEFEVNFIPIEKKTTPPKKVTESELSNYLKNPFKKSEQEELNEDNDDDEYRAILKGVEIGTEATRTGIIENAKLYKYISQSKQQFSIEPKGTLFIELLDALKIDLYKEKTVELSILQKEIYKGTKSIDDAILKVKDELLSITSQKDISIESLLKASSDIISRPSSKEIIGKCPRCKGKVYENSKSFYCSNYKNGCKFSLWKEDNFFKARGKKITKTIAKELLKSGKVEIKKLKSKAGNEYDAIFILKDDGNYVNFYLEFVNKNFNRLNYL</sequence>
<comment type="similarity">
    <text evidence="2">Belongs to the type IA topoisomerase family.</text>
</comment>
<comment type="catalytic activity">
    <reaction evidence="1">
        <text>ATP-independent breakage of single-stranded DNA, followed by passage and rejoining.</text>
        <dbReference type="EC" id="5.6.2.1"/>
    </reaction>
</comment>
<evidence type="ECO:0000256" key="1">
    <source>
        <dbReference type="ARBA" id="ARBA00000213"/>
    </source>
</evidence>
<evidence type="ECO:0000256" key="5">
    <source>
        <dbReference type="ARBA" id="ARBA00023125"/>
    </source>
</evidence>
<dbReference type="InterPro" id="IPR034144">
    <property type="entry name" value="TOPRIM_TopoIII"/>
</dbReference>
<keyword evidence="5" id="KW-0238">DNA-binding</keyword>
<dbReference type="InterPro" id="IPR023405">
    <property type="entry name" value="Topo_IA_core_domain"/>
</dbReference>
<accession>A0ABS4KNC2</accession>
<evidence type="ECO:0000256" key="8">
    <source>
        <dbReference type="ARBA" id="ARBA00031985"/>
    </source>
</evidence>
<evidence type="ECO:0000256" key="10">
    <source>
        <dbReference type="ARBA" id="ARBA00032877"/>
    </source>
</evidence>
<dbReference type="Pfam" id="PF01131">
    <property type="entry name" value="Topoisom_bac"/>
    <property type="match status" value="1"/>
</dbReference>
<evidence type="ECO:0000256" key="9">
    <source>
        <dbReference type="ARBA" id="ARBA00032235"/>
    </source>
</evidence>
<evidence type="ECO:0000256" key="3">
    <source>
        <dbReference type="ARBA" id="ARBA00012891"/>
    </source>
</evidence>
<protein>
    <recommendedName>
        <fullName evidence="3">DNA topoisomerase</fullName>
        <ecNumber evidence="3">5.6.2.1</ecNumber>
    </recommendedName>
    <alternativeName>
        <fullName evidence="10">Omega-protein</fullName>
    </alternativeName>
    <alternativeName>
        <fullName evidence="9">Relaxing enzyme</fullName>
    </alternativeName>
    <alternativeName>
        <fullName evidence="7">Swivelase</fullName>
    </alternativeName>
    <alternativeName>
        <fullName evidence="8">Untwisting enzyme</fullName>
    </alternativeName>
</protein>
<dbReference type="EC" id="5.6.2.1" evidence="3"/>
<dbReference type="PROSITE" id="PS50880">
    <property type="entry name" value="TOPRIM"/>
    <property type="match status" value="1"/>
</dbReference>
<comment type="caution">
    <text evidence="13">The sequence shown here is derived from an EMBL/GenBank/DDBJ whole genome shotgun (WGS) entry which is preliminary data.</text>
</comment>
<dbReference type="Gene3D" id="1.10.290.10">
    <property type="entry name" value="Topoisomerase I, domain 4"/>
    <property type="match status" value="1"/>
</dbReference>
<name>A0ABS4KNC2_9FIRM</name>
<gene>
    <name evidence="13" type="ORF">J2Z35_002466</name>
</gene>
<dbReference type="InterPro" id="IPR003601">
    <property type="entry name" value="Topo_IA_2"/>
</dbReference>
<dbReference type="Proteomes" id="UP001314903">
    <property type="component" value="Unassembled WGS sequence"/>
</dbReference>
<dbReference type="Gene3D" id="1.10.460.10">
    <property type="entry name" value="Topoisomerase I, domain 2"/>
    <property type="match status" value="1"/>
</dbReference>
<evidence type="ECO:0000259" key="12">
    <source>
        <dbReference type="PROSITE" id="PS52039"/>
    </source>
</evidence>
<evidence type="ECO:0000256" key="2">
    <source>
        <dbReference type="ARBA" id="ARBA00009446"/>
    </source>
</evidence>
<dbReference type="PRINTS" id="PR00417">
    <property type="entry name" value="PRTPISMRASEI"/>
</dbReference>
<dbReference type="SMART" id="SM00436">
    <property type="entry name" value="TOP1Bc"/>
    <property type="match status" value="1"/>
</dbReference>
<feature type="domain" description="Topo IA-type catalytic" evidence="12">
    <location>
        <begin position="160"/>
        <end position="590"/>
    </location>
</feature>
<proteinExistence type="inferred from homology"/>
<dbReference type="SMART" id="SM00493">
    <property type="entry name" value="TOPRIM"/>
    <property type="match status" value="1"/>
</dbReference>
<evidence type="ECO:0000256" key="6">
    <source>
        <dbReference type="ARBA" id="ARBA00023235"/>
    </source>
</evidence>
<dbReference type="SMART" id="SM00437">
    <property type="entry name" value="TOP1Ac"/>
    <property type="match status" value="1"/>
</dbReference>